<dbReference type="GO" id="GO:0046983">
    <property type="term" value="F:protein dimerization activity"/>
    <property type="evidence" value="ECO:0007669"/>
    <property type="project" value="InterPro"/>
</dbReference>
<keyword evidence="3" id="KW-0863">Zinc-finger</keyword>
<proteinExistence type="predicted"/>
<dbReference type="InterPro" id="IPR012337">
    <property type="entry name" value="RNaseH-like_sf"/>
</dbReference>
<dbReference type="Proteomes" id="UP000475862">
    <property type="component" value="Unassembled WGS sequence"/>
</dbReference>
<evidence type="ECO:0000256" key="6">
    <source>
        <dbReference type="SAM" id="MobiDB-lite"/>
    </source>
</evidence>
<evidence type="ECO:0000313" key="8">
    <source>
        <dbReference type="EMBL" id="KAE9525078.1"/>
    </source>
</evidence>
<keyword evidence="2" id="KW-0479">Metal-binding</keyword>
<dbReference type="SUPFAM" id="SSF53098">
    <property type="entry name" value="Ribonuclease H-like"/>
    <property type="match status" value="1"/>
</dbReference>
<comment type="caution">
    <text evidence="8">The sequence shown here is derived from an EMBL/GenBank/DDBJ whole genome shotgun (WGS) entry which is preliminary data.</text>
</comment>
<dbReference type="GO" id="GO:0005634">
    <property type="term" value="C:nucleus"/>
    <property type="evidence" value="ECO:0007669"/>
    <property type="project" value="UniProtKB-SubCell"/>
</dbReference>
<keyword evidence="5" id="KW-0539">Nucleus</keyword>
<evidence type="ECO:0000256" key="4">
    <source>
        <dbReference type="ARBA" id="ARBA00022833"/>
    </source>
</evidence>
<feature type="compositionally biased region" description="Acidic residues" evidence="6">
    <location>
        <begin position="264"/>
        <end position="273"/>
    </location>
</feature>
<sequence>MGRPSVSKIHSYFNFNKSLNESACKNCECKIKGNHGTNLKRHLASHHDELYEEYMSKELEKNNCSKKITKKESQLNLFNFLVPKVKVQLNKKIILDACIDLVTVNGRPFSMLDDTGFRKILDPVLNGFQEKKFTINSYLIKKHVHAESLFIQDEIANEVQSKLISLKLDGITRLNRAFLGVNMQYIVDDCIKLRTLGLVELTESHTGVYLKETILKILKKFKIEQKQLYTITSDNGANMLKAINLVEEEISATVAATTESNYELNDESIEETADVSSDSSSYDSSDSTEAAPITDLLYDEQIAVLLNEDIECIDKEYEETEHVLNRIELANLGDCSIFNGIRCVAHTLQLAVIDTLKHNSIDKLLNKVRLLVRKLRNQTYIYLIKKEKLKLPILDCLTRWHSTFDMIERLQHLKAFIQNMTANDSKLRKFELSHFEWQQVDILFKTLLPAKICTKKLQYEQLTLTDFYGAWIACRIETESLNNEFSNKLVQCLRSREQNIMNNQVLLAAIFLDPRFSITLTEDQCNIAITHLINIWFHIKELETSQVDSNNANIEIENNIDESLINNYDTDILEDFLKQKENDKQCSSISSLTTSQPNSQNSISTKMETLLKTYQLDEKRLNHKTNILEFWKTMKKKYPEIYQLSQIVFSVPATQVSVERLFSGLKFILSPYRCNITPIHLEDQLLVRTNRLFEKNYKKINFQE</sequence>
<evidence type="ECO:0000259" key="7">
    <source>
        <dbReference type="Pfam" id="PF05699"/>
    </source>
</evidence>
<protein>
    <recommendedName>
        <fullName evidence="7">HAT C-terminal dimerisation domain-containing protein</fullName>
    </recommendedName>
</protein>
<reference evidence="8 9" key="1">
    <citation type="submission" date="2019-08" db="EMBL/GenBank/DDBJ databases">
        <title>The genome of the soybean aphid Biotype 1, its phylome, world population structure and adaptation to the North American continent.</title>
        <authorList>
            <person name="Giordano R."/>
            <person name="Donthu R.K."/>
            <person name="Hernandez A.G."/>
            <person name="Wright C.L."/>
            <person name="Zimin A.V."/>
        </authorList>
    </citation>
    <scope>NUCLEOTIDE SEQUENCE [LARGE SCALE GENOMIC DNA]</scope>
    <source>
        <tissue evidence="8">Whole aphids</tissue>
    </source>
</reference>
<organism evidence="8 9">
    <name type="scientific">Aphis glycines</name>
    <name type="common">Soybean aphid</name>
    <dbReference type="NCBI Taxonomy" id="307491"/>
    <lineage>
        <taxon>Eukaryota</taxon>
        <taxon>Metazoa</taxon>
        <taxon>Ecdysozoa</taxon>
        <taxon>Arthropoda</taxon>
        <taxon>Hexapoda</taxon>
        <taxon>Insecta</taxon>
        <taxon>Pterygota</taxon>
        <taxon>Neoptera</taxon>
        <taxon>Paraneoptera</taxon>
        <taxon>Hemiptera</taxon>
        <taxon>Sternorrhyncha</taxon>
        <taxon>Aphidomorpha</taxon>
        <taxon>Aphidoidea</taxon>
        <taxon>Aphididae</taxon>
        <taxon>Aphidini</taxon>
        <taxon>Aphis</taxon>
        <taxon>Aphis</taxon>
    </lineage>
</organism>
<dbReference type="GO" id="GO:0008270">
    <property type="term" value="F:zinc ion binding"/>
    <property type="evidence" value="ECO:0007669"/>
    <property type="project" value="UniProtKB-KW"/>
</dbReference>
<evidence type="ECO:0000256" key="5">
    <source>
        <dbReference type="ARBA" id="ARBA00023242"/>
    </source>
</evidence>
<dbReference type="OrthoDB" id="6613325at2759"/>
<evidence type="ECO:0000256" key="1">
    <source>
        <dbReference type="ARBA" id="ARBA00004123"/>
    </source>
</evidence>
<dbReference type="AlphaFoldDB" id="A0A6G0T3T7"/>
<feature type="region of interest" description="Disordered" evidence="6">
    <location>
        <begin position="263"/>
        <end position="288"/>
    </location>
</feature>
<feature type="compositionally biased region" description="Low complexity" evidence="6">
    <location>
        <begin position="274"/>
        <end position="287"/>
    </location>
</feature>
<dbReference type="PANTHER" id="PTHR46481:SF10">
    <property type="entry name" value="ZINC FINGER BED DOMAIN-CONTAINING PROTEIN 39"/>
    <property type="match status" value="1"/>
</dbReference>
<evidence type="ECO:0000256" key="2">
    <source>
        <dbReference type="ARBA" id="ARBA00022723"/>
    </source>
</evidence>
<dbReference type="InterPro" id="IPR052035">
    <property type="entry name" value="ZnF_BED_domain_contain"/>
</dbReference>
<dbReference type="Pfam" id="PF05699">
    <property type="entry name" value="Dimer_Tnp_hAT"/>
    <property type="match status" value="1"/>
</dbReference>
<dbReference type="InterPro" id="IPR008906">
    <property type="entry name" value="HATC_C_dom"/>
</dbReference>
<dbReference type="PANTHER" id="PTHR46481">
    <property type="entry name" value="ZINC FINGER BED DOMAIN-CONTAINING PROTEIN 4"/>
    <property type="match status" value="1"/>
</dbReference>
<evidence type="ECO:0000313" key="9">
    <source>
        <dbReference type="Proteomes" id="UP000475862"/>
    </source>
</evidence>
<dbReference type="EMBL" id="VYZN01000064">
    <property type="protein sequence ID" value="KAE9525078.1"/>
    <property type="molecule type" value="Genomic_DNA"/>
</dbReference>
<feature type="domain" description="HAT C-terminal dimerisation" evidence="7">
    <location>
        <begin position="616"/>
        <end position="688"/>
    </location>
</feature>
<name>A0A6G0T3T7_APHGL</name>
<gene>
    <name evidence="8" type="ORF">AGLY_014492</name>
</gene>
<keyword evidence="9" id="KW-1185">Reference proteome</keyword>
<evidence type="ECO:0000256" key="3">
    <source>
        <dbReference type="ARBA" id="ARBA00022771"/>
    </source>
</evidence>
<comment type="subcellular location">
    <subcellularLocation>
        <location evidence="1">Nucleus</location>
    </subcellularLocation>
</comment>
<keyword evidence="4" id="KW-0862">Zinc</keyword>
<accession>A0A6G0T3T7</accession>